<keyword evidence="9" id="KW-1185">Reference proteome</keyword>
<organism evidence="8 9">
    <name type="scientific">Phytophthora lilii</name>
    <dbReference type="NCBI Taxonomy" id="2077276"/>
    <lineage>
        <taxon>Eukaryota</taxon>
        <taxon>Sar</taxon>
        <taxon>Stramenopiles</taxon>
        <taxon>Oomycota</taxon>
        <taxon>Peronosporomycetes</taxon>
        <taxon>Peronosporales</taxon>
        <taxon>Peronosporaceae</taxon>
        <taxon>Phytophthora</taxon>
    </lineage>
</organism>
<feature type="compositionally biased region" description="Low complexity" evidence="4">
    <location>
        <begin position="247"/>
        <end position="260"/>
    </location>
</feature>
<keyword evidence="5" id="KW-0472">Membrane</keyword>
<feature type="chain" id="PRO_5040886466" evidence="6">
    <location>
        <begin position="18"/>
        <end position="293"/>
    </location>
</feature>
<keyword evidence="5" id="KW-1133">Transmembrane helix</keyword>
<accession>A0A9W6XD46</accession>
<evidence type="ECO:0000313" key="9">
    <source>
        <dbReference type="Proteomes" id="UP001165083"/>
    </source>
</evidence>
<evidence type="ECO:0000259" key="7">
    <source>
        <dbReference type="Pfam" id="PF20147"/>
    </source>
</evidence>
<gene>
    <name evidence="8" type="ORF">Plil01_001531500</name>
</gene>
<evidence type="ECO:0000256" key="3">
    <source>
        <dbReference type="ARBA" id="ARBA00022525"/>
    </source>
</evidence>
<keyword evidence="5" id="KW-0812">Transmembrane</keyword>
<dbReference type="GO" id="GO:0005576">
    <property type="term" value="C:extracellular region"/>
    <property type="evidence" value="ECO:0007669"/>
    <property type="project" value="UniProtKB-SubCell"/>
</dbReference>
<dbReference type="Proteomes" id="UP001165083">
    <property type="component" value="Unassembled WGS sequence"/>
</dbReference>
<feature type="region of interest" description="Disordered" evidence="4">
    <location>
        <begin position="247"/>
        <end position="268"/>
    </location>
</feature>
<dbReference type="AlphaFoldDB" id="A0A9W6XD46"/>
<feature type="transmembrane region" description="Helical" evidence="5">
    <location>
        <begin position="136"/>
        <end position="159"/>
    </location>
</feature>
<evidence type="ECO:0000256" key="5">
    <source>
        <dbReference type="SAM" id="Phobius"/>
    </source>
</evidence>
<dbReference type="EMBL" id="BSXW01001362">
    <property type="protein sequence ID" value="GMF36169.1"/>
    <property type="molecule type" value="Genomic_DNA"/>
</dbReference>
<feature type="domain" description="Crinkler effector protein N-terminal" evidence="7">
    <location>
        <begin position="2"/>
        <end position="112"/>
    </location>
</feature>
<sequence length="293" mass="32337">MVKLFCAIVGVAGSAFSVRVDESDLVDDLKDAIKAKNPATITCDAKDLQLFLAKTEGGAWLDGAGAAAVALDERGGHPQGCVQMDPLLWLKNVKYFGDSFQPGEGQVHVLVVVPGHVRVDIGRTASKALKYKRTRWVVNVQCFVPVILAVITIIVLAFGENPTDEKGCLTVLGRSLIVCQMIGVDIAVGAILSYSQHWKSKPDNMIEEAKDETPLQAQRQEMTDLTFAAEAQHQELTEHTSLLPATEAQRQPQQQQPSQSTKRKQRKKKEEMNNLIKAWCLQLLNYQVFVDRS</sequence>
<comment type="subcellular location">
    <subcellularLocation>
        <location evidence="1">Host cell</location>
    </subcellularLocation>
    <subcellularLocation>
        <location evidence="2">Secreted</location>
    </subcellularLocation>
</comment>
<keyword evidence="3" id="KW-0964">Secreted</keyword>
<evidence type="ECO:0000256" key="6">
    <source>
        <dbReference type="SAM" id="SignalP"/>
    </source>
</evidence>
<evidence type="ECO:0000256" key="4">
    <source>
        <dbReference type="SAM" id="MobiDB-lite"/>
    </source>
</evidence>
<evidence type="ECO:0000256" key="2">
    <source>
        <dbReference type="ARBA" id="ARBA00004613"/>
    </source>
</evidence>
<feature type="transmembrane region" description="Helical" evidence="5">
    <location>
        <begin position="171"/>
        <end position="194"/>
    </location>
</feature>
<dbReference type="Pfam" id="PF20147">
    <property type="entry name" value="Crinkler"/>
    <property type="match status" value="1"/>
</dbReference>
<dbReference type="OrthoDB" id="142721at2759"/>
<evidence type="ECO:0000256" key="1">
    <source>
        <dbReference type="ARBA" id="ARBA00004340"/>
    </source>
</evidence>
<name>A0A9W6XD46_9STRA</name>
<dbReference type="InterPro" id="IPR045379">
    <property type="entry name" value="Crinkler_N"/>
</dbReference>
<reference evidence="8" key="1">
    <citation type="submission" date="2023-04" db="EMBL/GenBank/DDBJ databases">
        <title>Phytophthora lilii NBRC 32176.</title>
        <authorList>
            <person name="Ichikawa N."/>
            <person name="Sato H."/>
            <person name="Tonouchi N."/>
        </authorList>
    </citation>
    <scope>NUCLEOTIDE SEQUENCE</scope>
    <source>
        <strain evidence="8">NBRC 32176</strain>
    </source>
</reference>
<proteinExistence type="predicted"/>
<comment type="caution">
    <text evidence="8">The sequence shown here is derived from an EMBL/GenBank/DDBJ whole genome shotgun (WGS) entry which is preliminary data.</text>
</comment>
<keyword evidence="6" id="KW-0732">Signal</keyword>
<dbReference type="GO" id="GO:0043657">
    <property type="term" value="C:host cell"/>
    <property type="evidence" value="ECO:0007669"/>
    <property type="project" value="UniProtKB-SubCell"/>
</dbReference>
<evidence type="ECO:0000313" key="8">
    <source>
        <dbReference type="EMBL" id="GMF36169.1"/>
    </source>
</evidence>
<feature type="signal peptide" evidence="6">
    <location>
        <begin position="1"/>
        <end position="17"/>
    </location>
</feature>
<protein>
    <submittedName>
        <fullName evidence="8">Unnamed protein product</fullName>
    </submittedName>
</protein>